<organism evidence="1">
    <name type="scientific">Iconisemion striatum</name>
    <dbReference type="NCBI Taxonomy" id="60296"/>
    <lineage>
        <taxon>Eukaryota</taxon>
        <taxon>Metazoa</taxon>
        <taxon>Chordata</taxon>
        <taxon>Craniata</taxon>
        <taxon>Vertebrata</taxon>
        <taxon>Euteleostomi</taxon>
        <taxon>Actinopterygii</taxon>
        <taxon>Neopterygii</taxon>
        <taxon>Teleostei</taxon>
        <taxon>Neoteleostei</taxon>
        <taxon>Acanthomorphata</taxon>
        <taxon>Ovalentaria</taxon>
        <taxon>Atherinomorphae</taxon>
        <taxon>Cyprinodontiformes</taxon>
        <taxon>Nothobranchiidae</taxon>
        <taxon>Iconisemion</taxon>
    </lineage>
</organism>
<accession>A0A1A7YCN4</accession>
<evidence type="ECO:0000313" key="1">
    <source>
        <dbReference type="EMBL" id="SBP28023.1"/>
    </source>
</evidence>
<dbReference type="AlphaFoldDB" id="A0A1A7YCN4"/>
<feature type="non-terminal residue" evidence="1">
    <location>
        <position position="1"/>
    </location>
</feature>
<protein>
    <submittedName>
        <fullName evidence="1">ATPase, Ca++ transporting, plasma membrane 3</fullName>
    </submittedName>
</protein>
<reference evidence="1" key="2">
    <citation type="submission" date="2016-06" db="EMBL/GenBank/DDBJ databases">
        <title>The genome of a short-lived fish provides insights into sex chromosome evolution and the genetic control of aging.</title>
        <authorList>
            <person name="Reichwald K."/>
            <person name="Felder M."/>
            <person name="Petzold A."/>
            <person name="Koch P."/>
            <person name="Groth M."/>
            <person name="Platzer M."/>
        </authorList>
    </citation>
    <scope>NUCLEOTIDE SEQUENCE</scope>
    <source>
        <tissue evidence="1">Brain</tissue>
    </source>
</reference>
<dbReference type="EMBL" id="HADW01003087">
    <property type="protein sequence ID" value="SBP04487.1"/>
    <property type="molecule type" value="Transcribed_RNA"/>
</dbReference>
<gene>
    <name evidence="1" type="primary">ATP2B3</name>
</gene>
<reference evidence="1" key="1">
    <citation type="submission" date="2016-05" db="EMBL/GenBank/DDBJ databases">
        <authorList>
            <person name="Lavstsen T."/>
            <person name="Jespersen J.S."/>
        </authorList>
    </citation>
    <scope>NUCLEOTIDE SEQUENCE</scope>
    <source>
        <tissue evidence="1">Brain</tissue>
    </source>
</reference>
<name>A0A1A7YCN4_9TELE</name>
<proteinExistence type="predicted"/>
<dbReference type="EMBL" id="HADX01005791">
    <property type="protein sequence ID" value="SBP28023.1"/>
    <property type="molecule type" value="Transcribed_RNA"/>
</dbReference>
<sequence length="38" mass="4202">GLNRIQTQVLSLQTSSFKAVLESNSHTSHSAMKLLQFV</sequence>